<evidence type="ECO:0000313" key="2">
    <source>
        <dbReference type="Proteomes" id="UP001054837"/>
    </source>
</evidence>
<organism evidence="1 2">
    <name type="scientific">Caerostris darwini</name>
    <dbReference type="NCBI Taxonomy" id="1538125"/>
    <lineage>
        <taxon>Eukaryota</taxon>
        <taxon>Metazoa</taxon>
        <taxon>Ecdysozoa</taxon>
        <taxon>Arthropoda</taxon>
        <taxon>Chelicerata</taxon>
        <taxon>Arachnida</taxon>
        <taxon>Araneae</taxon>
        <taxon>Araneomorphae</taxon>
        <taxon>Entelegynae</taxon>
        <taxon>Araneoidea</taxon>
        <taxon>Araneidae</taxon>
        <taxon>Caerostris</taxon>
    </lineage>
</organism>
<proteinExistence type="predicted"/>
<dbReference type="AlphaFoldDB" id="A0AAV4NY42"/>
<keyword evidence="2" id="KW-1185">Reference proteome</keyword>
<reference evidence="1 2" key="1">
    <citation type="submission" date="2021-06" db="EMBL/GenBank/DDBJ databases">
        <title>Caerostris darwini draft genome.</title>
        <authorList>
            <person name="Kono N."/>
            <person name="Arakawa K."/>
        </authorList>
    </citation>
    <scope>NUCLEOTIDE SEQUENCE [LARGE SCALE GENOMIC DNA]</scope>
</reference>
<gene>
    <name evidence="1" type="ORF">CDAR_127761</name>
</gene>
<comment type="caution">
    <text evidence="1">The sequence shown here is derived from an EMBL/GenBank/DDBJ whole genome shotgun (WGS) entry which is preliminary data.</text>
</comment>
<evidence type="ECO:0000313" key="1">
    <source>
        <dbReference type="EMBL" id="GIX89273.1"/>
    </source>
</evidence>
<dbReference type="Proteomes" id="UP001054837">
    <property type="component" value="Unassembled WGS sequence"/>
</dbReference>
<protein>
    <submittedName>
        <fullName evidence="1">Uncharacterized protein</fullName>
    </submittedName>
</protein>
<dbReference type="EMBL" id="BPLQ01002159">
    <property type="protein sequence ID" value="GIX89273.1"/>
    <property type="molecule type" value="Genomic_DNA"/>
</dbReference>
<sequence>MGQQLNGQCIKFLNLNELNTIPFCTENSSVYTGTYKTVGKLSDLRTICSEVTREDFYVSDHLVMMPRYAYVNRLFKGPHGRLNSMKSL</sequence>
<accession>A0AAV4NY42</accession>
<name>A0AAV4NY42_9ARAC</name>